<reference evidence="1" key="1">
    <citation type="journal article" date="2015" name="Nature">
        <title>Complex archaea that bridge the gap between prokaryotes and eukaryotes.</title>
        <authorList>
            <person name="Spang A."/>
            <person name="Saw J.H."/>
            <person name="Jorgensen S.L."/>
            <person name="Zaremba-Niedzwiedzka K."/>
            <person name="Martijn J."/>
            <person name="Lind A.E."/>
            <person name="van Eijk R."/>
            <person name="Schleper C."/>
            <person name="Guy L."/>
            <person name="Ettema T.J."/>
        </authorList>
    </citation>
    <scope>NUCLEOTIDE SEQUENCE</scope>
</reference>
<evidence type="ECO:0000313" key="1">
    <source>
        <dbReference type="EMBL" id="KKN02805.1"/>
    </source>
</evidence>
<gene>
    <name evidence="1" type="ORF">LCGC14_1114000</name>
</gene>
<proteinExistence type="predicted"/>
<protein>
    <submittedName>
        <fullName evidence="1">Uncharacterized protein</fullName>
    </submittedName>
</protein>
<name>A0A0F9M5Z7_9ZZZZ</name>
<sequence length="262" mass="29002">MENLKECKVCVGCGDCTRIPFYAPFPTFMIKSDKKDPYTVYLEASNEEFDTQGETVLRKALEDEAESYLRKGILSWDHLHKLTGDPEFIIGEPQDVQFKKDTTFVKGRLYKDVPKAKGIVSLLKSGCTRLGASIGGFIREKKNLGKALASVLKIIWDETAITYKPVNDRTRGKVSLIPIGAFAKALAAGSGVDTATFTGGRAISSESLQGSTVKVDDLMGEFAWRLEQGDIKTEDDLSDFLEYHNVPFLQGNLKKVLVGKYN</sequence>
<comment type="caution">
    <text evidence="1">The sequence shown here is derived from an EMBL/GenBank/DDBJ whole genome shotgun (WGS) entry which is preliminary data.</text>
</comment>
<accession>A0A0F9M5Z7</accession>
<dbReference type="EMBL" id="LAZR01005105">
    <property type="protein sequence ID" value="KKN02805.1"/>
    <property type="molecule type" value="Genomic_DNA"/>
</dbReference>
<organism evidence="1">
    <name type="scientific">marine sediment metagenome</name>
    <dbReference type="NCBI Taxonomy" id="412755"/>
    <lineage>
        <taxon>unclassified sequences</taxon>
        <taxon>metagenomes</taxon>
        <taxon>ecological metagenomes</taxon>
    </lineage>
</organism>
<dbReference type="AlphaFoldDB" id="A0A0F9M5Z7"/>